<dbReference type="EMBL" id="AP026729">
    <property type="protein sequence ID" value="BDQ60137.1"/>
    <property type="molecule type" value="Genomic_DNA"/>
</dbReference>
<gene>
    <name evidence="1" type="ORF">EfsSVR2332_02150</name>
</gene>
<evidence type="ECO:0000313" key="2">
    <source>
        <dbReference type="Proteomes" id="UP001317613"/>
    </source>
</evidence>
<accession>A0AC59HK66</accession>
<proteinExistence type="predicted"/>
<dbReference type="Proteomes" id="UP001317613">
    <property type="component" value="Chromosome"/>
</dbReference>
<protein>
    <submittedName>
        <fullName evidence="1">Uncharacterized protein</fullName>
    </submittedName>
</protein>
<sequence length="124" mass="14228">MNGVQKGMVFKVGNNLSTRKGENRETIVSWLGLSLLVGLAFILFSLFHQPMVSQANEPTQEKHFMVYYRAWRDKTMQGVNTTLPDENWLTMHDIPYGIDIVNVFSYVPKGQEALAQPFYDTLKK</sequence>
<name>A0AC59HK66_ENTFL</name>
<reference evidence="1" key="1">
    <citation type="submission" date="2022-08" db="EMBL/GenBank/DDBJ databases">
        <title>Molecular epidemiological analysis of five strains of VanD-type vancomycin-resistant Enterococcus faecalis.</title>
        <authorList>
            <person name="Mimura K."/>
            <person name="Hashimoto Y."/>
            <person name="Tomita H."/>
        </authorList>
    </citation>
    <scope>NUCLEOTIDE SEQUENCE</scope>
    <source>
        <strain evidence="1">SVR2332</strain>
    </source>
</reference>
<organism evidence="1 2">
    <name type="scientific">Enterococcus faecalis</name>
    <name type="common">Streptococcus faecalis</name>
    <dbReference type="NCBI Taxonomy" id="1351"/>
    <lineage>
        <taxon>Bacteria</taxon>
        <taxon>Bacillati</taxon>
        <taxon>Bacillota</taxon>
        <taxon>Bacilli</taxon>
        <taxon>Lactobacillales</taxon>
        <taxon>Enterococcaceae</taxon>
        <taxon>Enterococcus</taxon>
    </lineage>
</organism>
<evidence type="ECO:0000313" key="1">
    <source>
        <dbReference type="EMBL" id="BDQ60137.1"/>
    </source>
</evidence>